<dbReference type="Proteomes" id="UP000001740">
    <property type="component" value="Chromosome"/>
</dbReference>
<dbReference type="EMBL" id="CP000967">
    <property type="protein sequence ID" value="ACD60932.1"/>
    <property type="molecule type" value="Genomic_DNA"/>
</dbReference>
<dbReference type="HOGENOM" id="CLU_2793049_0_0_6"/>
<reference evidence="1 2" key="1">
    <citation type="journal article" date="2008" name="BMC Genomics">
        <title>Genome sequence and rapid evolution of the rice pathogen Xanthomonas oryzae pv. oryzae PXO99A.</title>
        <authorList>
            <person name="Salzberg S.L."/>
            <person name="Sommer D.D."/>
            <person name="Schatz M.C."/>
            <person name="Phillippy A.M."/>
            <person name="Rabinowicz P.D."/>
            <person name="Tsuge S."/>
            <person name="Furutani A."/>
            <person name="Ochiai H."/>
            <person name="Delcher A.L."/>
            <person name="Kelley D."/>
            <person name="Madupu R."/>
            <person name="Puiu D."/>
            <person name="Radune D."/>
            <person name="Shumway M."/>
            <person name="Trapnell C."/>
            <person name="Aparna G."/>
            <person name="Jha G."/>
            <person name="Pandey A."/>
            <person name="Patil P.B."/>
            <person name="Ishihara H."/>
            <person name="Meyer D.F."/>
            <person name="Szurek B."/>
            <person name="Verdier V."/>
            <person name="Koebnik R."/>
            <person name="Dow J.M."/>
            <person name="Ryan R.P."/>
            <person name="Hirata H."/>
            <person name="Tsuyumu S."/>
            <person name="Won Lee S."/>
            <person name="Seo Y.S."/>
            <person name="Sriariyanum M."/>
            <person name="Ronald P.C."/>
            <person name="Sonti R.V."/>
            <person name="Van Sluys M.A."/>
            <person name="Leach J.E."/>
            <person name="White F.F."/>
            <person name="Bogdanove A.J."/>
        </authorList>
    </citation>
    <scope>NUCLEOTIDE SEQUENCE [LARGE SCALE GENOMIC DNA]</scope>
    <source>
        <strain evidence="1 2">PXO99A</strain>
    </source>
</reference>
<evidence type="ECO:0000313" key="2">
    <source>
        <dbReference type="Proteomes" id="UP000001740"/>
    </source>
</evidence>
<sequence length="68" mass="7206">MHEDGKHACSQPATLGACRSLGAGLPRPRLAQGDDLRSVAGDLIANPLRAGLVERVGDSPFWDVIWLA</sequence>
<protein>
    <submittedName>
        <fullName evidence="1">Uncharacterized protein</fullName>
    </submittedName>
</protein>
<proteinExistence type="predicted"/>
<name>A0A0K0GQ14_XANOP</name>
<dbReference type="PROSITE" id="PS51257">
    <property type="entry name" value="PROKAR_LIPOPROTEIN"/>
    <property type="match status" value="1"/>
</dbReference>
<gene>
    <name evidence="1" type="ordered locus">PXO_05745</name>
</gene>
<organism evidence="1 2">
    <name type="scientific">Xanthomonas oryzae pv. oryzae (strain PXO99A)</name>
    <dbReference type="NCBI Taxonomy" id="360094"/>
    <lineage>
        <taxon>Bacteria</taxon>
        <taxon>Pseudomonadati</taxon>
        <taxon>Pseudomonadota</taxon>
        <taxon>Gammaproteobacteria</taxon>
        <taxon>Lysobacterales</taxon>
        <taxon>Lysobacteraceae</taxon>
        <taxon>Xanthomonas</taxon>
    </lineage>
</organism>
<accession>A0A0K0GQ14</accession>
<evidence type="ECO:0000313" key="1">
    <source>
        <dbReference type="EMBL" id="ACD60932.1"/>
    </source>
</evidence>
<dbReference type="KEGG" id="xop:PXO_05745"/>
<dbReference type="AlphaFoldDB" id="A0A0K0GQ14"/>